<gene>
    <name evidence="3" type="ORF">CHU32_26145</name>
    <name evidence="2" type="ORF">CHU33_26230</name>
</gene>
<keyword evidence="4" id="KW-1185">Reference proteome</keyword>
<feature type="transmembrane region" description="Helical" evidence="1">
    <location>
        <begin position="12"/>
        <end position="31"/>
    </location>
</feature>
<dbReference type="EMBL" id="PQGE01000039">
    <property type="protein sequence ID" value="POP40662.1"/>
    <property type="molecule type" value="Genomic_DNA"/>
</dbReference>
<evidence type="ECO:0000256" key="1">
    <source>
        <dbReference type="SAM" id="Phobius"/>
    </source>
</evidence>
<dbReference type="Proteomes" id="UP000247005">
    <property type="component" value="Unassembled WGS sequence"/>
</dbReference>
<dbReference type="AlphaFoldDB" id="A0A2P5GHE9"/>
<organism evidence="3 5">
    <name type="scientific">Superficieibacter electus</name>
    <dbReference type="NCBI Taxonomy" id="2022662"/>
    <lineage>
        <taxon>Bacteria</taxon>
        <taxon>Pseudomonadati</taxon>
        <taxon>Pseudomonadota</taxon>
        <taxon>Gammaproteobacteria</taxon>
        <taxon>Enterobacterales</taxon>
        <taxon>Enterobacteriaceae</taxon>
        <taxon>Superficieibacter</taxon>
    </lineage>
</organism>
<evidence type="ECO:0000313" key="4">
    <source>
        <dbReference type="Proteomes" id="UP000237073"/>
    </source>
</evidence>
<protein>
    <submittedName>
        <fullName evidence="3">Uncharacterized protein</fullName>
    </submittedName>
</protein>
<keyword evidence="1" id="KW-1133">Transmembrane helix</keyword>
<evidence type="ECO:0000313" key="5">
    <source>
        <dbReference type="Proteomes" id="UP000247005"/>
    </source>
</evidence>
<comment type="caution">
    <text evidence="3">The sequence shown here is derived from an EMBL/GenBank/DDBJ whole genome shotgun (WGS) entry which is preliminary data.</text>
</comment>
<keyword evidence="1" id="KW-0472">Membrane</keyword>
<keyword evidence="1" id="KW-0812">Transmembrane</keyword>
<evidence type="ECO:0000313" key="2">
    <source>
        <dbReference type="EMBL" id="POP40662.1"/>
    </source>
</evidence>
<dbReference type="EMBL" id="PQGD01000036">
    <property type="protein sequence ID" value="POP41826.1"/>
    <property type="molecule type" value="Genomic_DNA"/>
</dbReference>
<name>A0A2P5GHE9_9ENTR</name>
<reference evidence="4 5" key="1">
    <citation type="submission" date="2018-01" db="EMBL/GenBank/DDBJ databases">
        <title>Superficieibacter electus gen. nov., sp. nov., an extended-spectrum beta-lactamase possessing member of the Enterobacteriaceae family, isolated from intensive care unit surfaces.</title>
        <authorList>
            <person name="Potter R.F."/>
            <person name="D'Souza A.W."/>
        </authorList>
    </citation>
    <scope>NUCLEOTIDE SEQUENCE [LARGE SCALE GENOMIC DNA]</scope>
    <source>
        <strain evidence="3 5">BP-1</strain>
        <strain evidence="2 4">BP-2</strain>
    </source>
</reference>
<evidence type="ECO:0000313" key="3">
    <source>
        <dbReference type="EMBL" id="POP41826.1"/>
    </source>
</evidence>
<accession>A0A2P5GHE9</accession>
<dbReference type="Proteomes" id="UP000237073">
    <property type="component" value="Unassembled WGS sequence"/>
</dbReference>
<sequence>MLTLYKGLIQGLLLNMNNLLLIIGIRLVIALQEQQEMIFITTLKICPYCFVLKIAQVVGKWLPQVKDIGRILVKIIPGEKAIYDYLSGFS</sequence>
<proteinExistence type="predicted"/>